<proteinExistence type="predicted"/>
<gene>
    <name evidence="2" type="ORF">A9D14_16630</name>
    <name evidence="3" type="ORF">H4O24_16340</name>
</gene>
<evidence type="ECO:0000313" key="3">
    <source>
        <dbReference type="EMBL" id="QNE07446.1"/>
    </source>
</evidence>
<reference evidence="2 4" key="1">
    <citation type="submission" date="2017-01" db="EMBL/GenBank/DDBJ databases">
        <title>Complete genome sequence of esterase-producing bacterium Croceicoccus marinus E4A9.</title>
        <authorList>
            <person name="Wu Y.-H."/>
            <person name="Cheng H."/>
            <person name="Xu L."/>
            <person name="Huo Y.-Y."/>
            <person name="Wang C.-S."/>
            <person name="Xu X.-W."/>
        </authorList>
    </citation>
    <scope>NUCLEOTIDE SEQUENCE [LARGE SCALE GENOMIC DNA]</scope>
    <source>
        <strain evidence="2 4">E4A9</strain>
        <plasmid evidence="2">pCME4A9I</plasmid>
        <plasmid evidence="4">Plasmid pcme4a9i</plasmid>
    </source>
</reference>
<dbReference type="KEGG" id="cman:A9D14_16630"/>
<dbReference type="RefSeq" id="WP_066850395.1">
    <property type="nucleotide sequence ID" value="NZ_CP019603.1"/>
</dbReference>
<evidence type="ECO:0000313" key="2">
    <source>
        <dbReference type="EMBL" id="ARU17942.1"/>
    </source>
</evidence>
<dbReference type="InterPro" id="IPR032710">
    <property type="entry name" value="NTF2-like_dom_sf"/>
</dbReference>
<evidence type="ECO:0000259" key="1">
    <source>
        <dbReference type="Pfam" id="PF13577"/>
    </source>
</evidence>
<feature type="domain" description="SnoaL-like" evidence="1">
    <location>
        <begin position="8"/>
        <end position="128"/>
    </location>
</feature>
<name>A0A1Z1FGR2_9SPHN</name>
<dbReference type="Proteomes" id="UP000515297">
    <property type="component" value="Plasmid plas1"/>
</dbReference>
<geneLocation type="plasmid" evidence="3 5">
    <name>plas1</name>
</geneLocation>
<dbReference type="InterPro" id="IPR037401">
    <property type="entry name" value="SnoaL-like"/>
</dbReference>
<organism evidence="2 4">
    <name type="scientific">Croceicoccus marinus</name>
    <dbReference type="NCBI Taxonomy" id="450378"/>
    <lineage>
        <taxon>Bacteria</taxon>
        <taxon>Pseudomonadati</taxon>
        <taxon>Pseudomonadota</taxon>
        <taxon>Alphaproteobacteria</taxon>
        <taxon>Sphingomonadales</taxon>
        <taxon>Erythrobacteraceae</taxon>
        <taxon>Croceicoccus</taxon>
    </lineage>
</organism>
<dbReference type="AlphaFoldDB" id="A0A1Z1FGR2"/>
<reference evidence="3 5" key="2">
    <citation type="submission" date="2020-08" db="EMBL/GenBank/DDBJ databases">
        <authorList>
            <person name="Liu G."/>
            <person name="Sun C."/>
        </authorList>
    </citation>
    <scope>NUCLEOTIDE SEQUENCE [LARGE SCALE GENOMIC DNA]</scope>
    <source>
        <strain evidence="3 5">OT19</strain>
        <plasmid evidence="3 5">plas1</plasmid>
    </source>
</reference>
<dbReference type="Gene3D" id="3.10.450.50">
    <property type="match status" value="1"/>
</dbReference>
<dbReference type="EMBL" id="CP060053">
    <property type="protein sequence ID" value="QNE07446.1"/>
    <property type="molecule type" value="Genomic_DNA"/>
</dbReference>
<dbReference type="SUPFAM" id="SSF54427">
    <property type="entry name" value="NTF2-like"/>
    <property type="match status" value="1"/>
</dbReference>
<keyword evidence="2" id="KW-0614">Plasmid</keyword>
<dbReference type="OrthoDB" id="7510033at2"/>
<sequence length="142" mass="16417">MPFTGPHADIQAIRDLLDAYADAVTQRDADAWGATWASDARWEMPDYPEFPPQQGRDNIVGLWVTAMEQYPGIMFHAWPGSIEVEGNRARMRSYTAEVYDQGDDTVRDRGQYDDECVKMDGRWQFSRRSFRNIHKQVRPKGC</sequence>
<keyword evidence="4" id="KW-1185">Reference proteome</keyword>
<dbReference type="EMBL" id="CP019603">
    <property type="protein sequence ID" value="ARU17942.1"/>
    <property type="molecule type" value="Genomic_DNA"/>
</dbReference>
<dbReference type="Proteomes" id="UP000195807">
    <property type="component" value="Plasmid pCME4A9I"/>
</dbReference>
<dbReference type="Pfam" id="PF13577">
    <property type="entry name" value="SnoaL_4"/>
    <property type="match status" value="1"/>
</dbReference>
<protein>
    <submittedName>
        <fullName evidence="2">DUF4440 domain-containing protein</fullName>
    </submittedName>
    <submittedName>
        <fullName evidence="3">Nuclear transport factor 2 family protein</fullName>
    </submittedName>
</protein>
<accession>A0A1Z1FGR2</accession>
<evidence type="ECO:0000313" key="5">
    <source>
        <dbReference type="Proteomes" id="UP000515297"/>
    </source>
</evidence>
<geneLocation type="plasmid" evidence="2">
    <name>pCME4A9I</name>
</geneLocation>
<geneLocation type="plasmid" evidence="4">
    <name>pcme4a9i</name>
</geneLocation>
<evidence type="ECO:0000313" key="4">
    <source>
        <dbReference type="Proteomes" id="UP000195807"/>
    </source>
</evidence>
<dbReference type="CDD" id="cd00531">
    <property type="entry name" value="NTF2_like"/>
    <property type="match status" value="1"/>
</dbReference>